<name>A0ABN0SIJ9_9MICO</name>
<evidence type="ECO:0000313" key="3">
    <source>
        <dbReference type="EMBL" id="GAA0034211.1"/>
    </source>
</evidence>
<feature type="compositionally biased region" description="Polar residues" evidence="1">
    <location>
        <begin position="312"/>
        <end position="325"/>
    </location>
</feature>
<evidence type="ECO:0000313" key="4">
    <source>
        <dbReference type="Proteomes" id="UP001498238"/>
    </source>
</evidence>
<gene>
    <name evidence="3" type="ORF">NCCP602_01720</name>
</gene>
<comment type="caution">
    <text evidence="3">The sequence shown here is derived from an EMBL/GenBank/DDBJ whole genome shotgun (WGS) entry which is preliminary data.</text>
</comment>
<protein>
    <recommendedName>
        <fullName evidence="2">DUF4097 domain-containing protein</fullName>
    </recommendedName>
</protein>
<evidence type="ECO:0000256" key="1">
    <source>
        <dbReference type="SAM" id="MobiDB-lite"/>
    </source>
</evidence>
<proteinExistence type="predicted"/>
<keyword evidence="4" id="KW-1185">Reference proteome</keyword>
<dbReference type="InterPro" id="IPR025164">
    <property type="entry name" value="Toastrack_DUF4097"/>
</dbReference>
<sequence>MPATVRVSPSARSGLRAVLIIAAAVLLLIPLAVTVANATSRLSFTKLESTEQLPSATRDIRVSLDTGADVSVRTGDVRAPEVTLTGVGPRDNLPQLRVDESEGTSTIAIDDVTSFEKAKLQVTVPKATSKDTNLEFSGGLGDVSVAGEYNEVRADSEASSIKLDGTFARVQTTTQWGQTTLKGTYGTVDAKSDSGTIDGSDLRVRERIDATSSAGSISLDFSNDMVPASGITAKSDEGTIDLRLPRLELVKANMTRPDGDDQNASDAEAGELFYQITAKSNQGRVDLKKDLEKYDATKNSKDAEGKTVIPVSATSDQGTVTIDQN</sequence>
<feature type="domain" description="DUF4097" evidence="2">
    <location>
        <begin position="67"/>
        <end position="322"/>
    </location>
</feature>
<dbReference type="Proteomes" id="UP001498238">
    <property type="component" value="Unassembled WGS sequence"/>
</dbReference>
<dbReference type="EMBL" id="BAAAAF010000001">
    <property type="protein sequence ID" value="GAA0034211.1"/>
    <property type="molecule type" value="Genomic_DNA"/>
</dbReference>
<feature type="region of interest" description="Disordered" evidence="1">
    <location>
        <begin position="297"/>
        <end position="325"/>
    </location>
</feature>
<dbReference type="RefSeq" id="WP_339391213.1">
    <property type="nucleotide sequence ID" value="NZ_BAAAAF010000001.1"/>
</dbReference>
<reference evidence="3 4" key="1">
    <citation type="submission" date="2024-01" db="EMBL/GenBank/DDBJ databases">
        <title>Characterization of antibiotic resistant novel bacterial strains and their environmental applications.</title>
        <authorList>
            <person name="Manzoor S."/>
            <person name="Abbas S."/>
            <person name="Arshad M."/>
            <person name="Ahmed I."/>
        </authorList>
    </citation>
    <scope>NUCLEOTIDE SEQUENCE [LARGE SCALE GENOMIC DNA]</scope>
    <source>
        <strain evidence="3 4">NCCP-602</strain>
    </source>
</reference>
<evidence type="ECO:0000259" key="2">
    <source>
        <dbReference type="Pfam" id="PF13349"/>
    </source>
</evidence>
<dbReference type="Pfam" id="PF13349">
    <property type="entry name" value="DUF4097"/>
    <property type="match status" value="1"/>
</dbReference>
<accession>A0ABN0SIJ9</accession>
<organism evidence="3 4">
    <name type="scientific">Brevibacterium metallidurans</name>
    <dbReference type="NCBI Taxonomy" id="1482676"/>
    <lineage>
        <taxon>Bacteria</taxon>
        <taxon>Bacillati</taxon>
        <taxon>Actinomycetota</taxon>
        <taxon>Actinomycetes</taxon>
        <taxon>Micrococcales</taxon>
        <taxon>Brevibacteriaceae</taxon>
        <taxon>Brevibacterium</taxon>
    </lineage>
</organism>